<sequence>MKLLLYISAGLMAIPLINCAPLATPGVEAARDAEEDVPTIFGYFGYKEKRDAEEDVPTIFGYLGCPSKMEVD</sequence>
<evidence type="ECO:0000313" key="3">
    <source>
        <dbReference type="Proteomes" id="UP000235672"/>
    </source>
</evidence>
<reference evidence="2 3" key="1">
    <citation type="submission" date="2016-05" db="EMBL/GenBank/DDBJ databases">
        <title>A degradative enzymes factory behind the ericoid mycorrhizal symbiosis.</title>
        <authorList>
            <consortium name="DOE Joint Genome Institute"/>
            <person name="Martino E."/>
            <person name="Morin E."/>
            <person name="Grelet G."/>
            <person name="Kuo A."/>
            <person name="Kohler A."/>
            <person name="Daghino S."/>
            <person name="Barry K."/>
            <person name="Choi C."/>
            <person name="Cichocki N."/>
            <person name="Clum A."/>
            <person name="Copeland A."/>
            <person name="Hainaut M."/>
            <person name="Haridas S."/>
            <person name="Labutti K."/>
            <person name="Lindquist E."/>
            <person name="Lipzen A."/>
            <person name="Khouja H.-R."/>
            <person name="Murat C."/>
            <person name="Ohm R."/>
            <person name="Olson A."/>
            <person name="Spatafora J."/>
            <person name="Veneault-Fourrey C."/>
            <person name="Henrissat B."/>
            <person name="Grigoriev I."/>
            <person name="Martin F."/>
            <person name="Perotto S."/>
        </authorList>
    </citation>
    <scope>NUCLEOTIDE SEQUENCE [LARGE SCALE GENOMIC DNA]</scope>
    <source>
        <strain evidence="2 3">UAMH 7357</strain>
    </source>
</reference>
<keyword evidence="3" id="KW-1185">Reference proteome</keyword>
<proteinExistence type="predicted"/>
<dbReference type="AlphaFoldDB" id="A0A2J6Q612"/>
<protein>
    <submittedName>
        <fullName evidence="2">Uncharacterized protein</fullName>
    </submittedName>
</protein>
<evidence type="ECO:0000256" key="1">
    <source>
        <dbReference type="SAM" id="SignalP"/>
    </source>
</evidence>
<evidence type="ECO:0000313" key="2">
    <source>
        <dbReference type="EMBL" id="PMD21727.1"/>
    </source>
</evidence>
<dbReference type="EMBL" id="KZ613480">
    <property type="protein sequence ID" value="PMD21727.1"/>
    <property type="molecule type" value="Genomic_DNA"/>
</dbReference>
<gene>
    <name evidence="2" type="ORF">NA56DRAFT_703373</name>
</gene>
<keyword evidence="1" id="KW-0732">Signal</keyword>
<name>A0A2J6Q612_9HELO</name>
<feature type="chain" id="PRO_5014445893" evidence="1">
    <location>
        <begin position="20"/>
        <end position="72"/>
    </location>
</feature>
<organism evidence="2 3">
    <name type="scientific">Hyaloscypha hepaticicola</name>
    <dbReference type="NCBI Taxonomy" id="2082293"/>
    <lineage>
        <taxon>Eukaryota</taxon>
        <taxon>Fungi</taxon>
        <taxon>Dikarya</taxon>
        <taxon>Ascomycota</taxon>
        <taxon>Pezizomycotina</taxon>
        <taxon>Leotiomycetes</taxon>
        <taxon>Helotiales</taxon>
        <taxon>Hyaloscyphaceae</taxon>
        <taxon>Hyaloscypha</taxon>
    </lineage>
</organism>
<accession>A0A2J6Q612</accession>
<feature type="signal peptide" evidence="1">
    <location>
        <begin position="1"/>
        <end position="19"/>
    </location>
</feature>
<dbReference type="OrthoDB" id="3591109at2759"/>
<dbReference type="Proteomes" id="UP000235672">
    <property type="component" value="Unassembled WGS sequence"/>
</dbReference>